<evidence type="ECO:0000313" key="3">
    <source>
        <dbReference type="WBParaSite" id="Hba_17452"/>
    </source>
</evidence>
<keyword evidence="2" id="KW-1185">Reference proteome</keyword>
<dbReference type="WBParaSite" id="Hba_17452">
    <property type="protein sequence ID" value="Hba_17452"/>
    <property type="gene ID" value="Hba_17452"/>
</dbReference>
<organism evidence="2 3">
    <name type="scientific">Heterorhabditis bacteriophora</name>
    <name type="common">Entomopathogenic nematode worm</name>
    <dbReference type="NCBI Taxonomy" id="37862"/>
    <lineage>
        <taxon>Eukaryota</taxon>
        <taxon>Metazoa</taxon>
        <taxon>Ecdysozoa</taxon>
        <taxon>Nematoda</taxon>
        <taxon>Chromadorea</taxon>
        <taxon>Rhabditida</taxon>
        <taxon>Rhabditina</taxon>
        <taxon>Rhabditomorpha</taxon>
        <taxon>Strongyloidea</taxon>
        <taxon>Heterorhabditidae</taxon>
        <taxon>Heterorhabditis</taxon>
    </lineage>
</organism>
<evidence type="ECO:0000313" key="2">
    <source>
        <dbReference type="Proteomes" id="UP000095283"/>
    </source>
</evidence>
<protein>
    <submittedName>
        <fullName evidence="3">Secreted protein</fullName>
    </submittedName>
</protein>
<accession>A0A1I7XIX4</accession>
<keyword evidence="1" id="KW-0732">Signal</keyword>
<evidence type="ECO:0000256" key="1">
    <source>
        <dbReference type="SAM" id="SignalP"/>
    </source>
</evidence>
<feature type="signal peptide" evidence="1">
    <location>
        <begin position="1"/>
        <end position="19"/>
    </location>
</feature>
<reference evidence="3" key="1">
    <citation type="submission" date="2016-11" db="UniProtKB">
        <authorList>
            <consortium name="WormBaseParasite"/>
        </authorList>
    </citation>
    <scope>IDENTIFICATION</scope>
</reference>
<dbReference type="Proteomes" id="UP000095283">
    <property type="component" value="Unplaced"/>
</dbReference>
<dbReference type="AlphaFoldDB" id="A0A1I7XIX4"/>
<name>A0A1I7XIX4_HETBA</name>
<feature type="chain" id="PRO_5009311254" evidence="1">
    <location>
        <begin position="20"/>
        <end position="95"/>
    </location>
</feature>
<sequence length="95" mass="10827">MTYICRVFLHFVLVGVVLTGSTSPKAILTKLVIGTSLALITKSSERSDLNYIGCYYQGDRNCINTLVYKILIIHHNQTYYYTHLSSHAMDDSRKH</sequence>
<proteinExistence type="predicted"/>